<comment type="caution">
    <text evidence="2">The sequence shown here is derived from an EMBL/GenBank/DDBJ whole genome shotgun (WGS) entry which is preliminary data.</text>
</comment>
<evidence type="ECO:0000313" key="3">
    <source>
        <dbReference type="Proteomes" id="UP001521222"/>
    </source>
</evidence>
<accession>A0ABR3RYK7</accession>
<evidence type="ECO:0000256" key="1">
    <source>
        <dbReference type="SAM" id="SignalP"/>
    </source>
</evidence>
<proteinExistence type="predicted"/>
<sequence>MNMAGVVVTMSVTVIMSMPFTMVMLMEEGSADDFWVVDRFQRDEVLNRLERDTETQSDKEGAVEEGAKQLCTCPTKCKILRGDFALCDLNYYKSDDETDQIVELIRD</sequence>
<name>A0ABR3RYK7_9PLEO</name>
<dbReference type="EMBL" id="JAKIXB020000003">
    <property type="protein sequence ID" value="KAL1609514.1"/>
    <property type="molecule type" value="Genomic_DNA"/>
</dbReference>
<organism evidence="2 3">
    <name type="scientific">Nothophoma quercina</name>
    <dbReference type="NCBI Taxonomy" id="749835"/>
    <lineage>
        <taxon>Eukaryota</taxon>
        <taxon>Fungi</taxon>
        <taxon>Dikarya</taxon>
        <taxon>Ascomycota</taxon>
        <taxon>Pezizomycotina</taxon>
        <taxon>Dothideomycetes</taxon>
        <taxon>Pleosporomycetidae</taxon>
        <taxon>Pleosporales</taxon>
        <taxon>Pleosporineae</taxon>
        <taxon>Didymellaceae</taxon>
        <taxon>Nothophoma</taxon>
    </lineage>
</organism>
<feature type="signal peptide" evidence="1">
    <location>
        <begin position="1"/>
        <end position="31"/>
    </location>
</feature>
<protein>
    <submittedName>
        <fullName evidence="2">Uncharacterized protein</fullName>
    </submittedName>
</protein>
<evidence type="ECO:0000313" key="2">
    <source>
        <dbReference type="EMBL" id="KAL1609514.1"/>
    </source>
</evidence>
<dbReference type="Proteomes" id="UP001521222">
    <property type="component" value="Unassembled WGS sequence"/>
</dbReference>
<feature type="chain" id="PRO_5045090908" evidence="1">
    <location>
        <begin position="32"/>
        <end position="107"/>
    </location>
</feature>
<reference evidence="2 3" key="1">
    <citation type="submission" date="2024-02" db="EMBL/GenBank/DDBJ databases">
        <title>De novo assembly and annotation of 12 fungi associated with fruit tree decline syndrome in Ontario, Canada.</title>
        <authorList>
            <person name="Sulman M."/>
            <person name="Ellouze W."/>
            <person name="Ilyukhin E."/>
        </authorList>
    </citation>
    <scope>NUCLEOTIDE SEQUENCE [LARGE SCALE GENOMIC DNA]</scope>
    <source>
        <strain evidence="2 3">M97-236</strain>
    </source>
</reference>
<keyword evidence="3" id="KW-1185">Reference proteome</keyword>
<keyword evidence="1" id="KW-0732">Signal</keyword>
<gene>
    <name evidence="2" type="ORF">SLS59_001019</name>
</gene>